<protein>
    <submittedName>
        <fullName evidence="1">Uncharacterized protein</fullName>
    </submittedName>
</protein>
<sequence>MKLPGRFPKLPKMAVPLFSPGTIFLCQTREEWISAHRALGSTASMLERRGAANTFRGQGVPDIYLLGVFDGAPATAAHEAAHLVFDICAQAGVKVAPGEANETFCHLLDAVVEFATLKMRKPG</sequence>
<proteinExistence type="predicted"/>
<accession>A0A8S5T5G7</accession>
<organism evidence="1">
    <name type="scientific">Siphoviridae sp. ctMBu2</name>
    <dbReference type="NCBI Taxonomy" id="2827853"/>
    <lineage>
        <taxon>Viruses</taxon>
        <taxon>Duplodnaviria</taxon>
        <taxon>Heunggongvirae</taxon>
        <taxon>Uroviricota</taxon>
        <taxon>Caudoviricetes</taxon>
    </lineage>
</organism>
<dbReference type="EMBL" id="BK032748">
    <property type="protein sequence ID" value="DAF58251.1"/>
    <property type="molecule type" value="Genomic_DNA"/>
</dbReference>
<name>A0A8S5T5G7_9CAUD</name>
<evidence type="ECO:0000313" key="1">
    <source>
        <dbReference type="EMBL" id="DAF58251.1"/>
    </source>
</evidence>
<reference evidence="1" key="1">
    <citation type="journal article" date="2021" name="Proc. Natl. Acad. Sci. U.S.A.">
        <title>A Catalog of Tens of Thousands of Viruses from Human Metagenomes Reveals Hidden Associations with Chronic Diseases.</title>
        <authorList>
            <person name="Tisza M.J."/>
            <person name="Buck C.B."/>
        </authorList>
    </citation>
    <scope>NUCLEOTIDE SEQUENCE</scope>
    <source>
        <strain evidence="1">CtMBu2</strain>
    </source>
</reference>